<proteinExistence type="predicted"/>
<name>A0A4U2ZCE3_9BACT</name>
<dbReference type="AlphaFoldDB" id="A0A4U2ZCE3"/>
<evidence type="ECO:0000313" key="1">
    <source>
        <dbReference type="EMBL" id="TKI71260.1"/>
    </source>
</evidence>
<keyword evidence="2" id="KW-1185">Reference proteome</keyword>
<dbReference type="RefSeq" id="WP_137011918.1">
    <property type="nucleotide sequence ID" value="NZ_SZPX01000001.1"/>
</dbReference>
<dbReference type="EMBL" id="SZPX01000001">
    <property type="protein sequence ID" value="TKI71260.1"/>
    <property type="molecule type" value="Genomic_DNA"/>
</dbReference>
<evidence type="ECO:0000313" key="2">
    <source>
        <dbReference type="Proteomes" id="UP000309561"/>
    </source>
</evidence>
<gene>
    <name evidence="1" type="ORF">FCU45_02450</name>
</gene>
<dbReference type="OrthoDB" id="5368582at2"/>
<organism evidence="1 2">
    <name type="scientific">Sulfurimonas crateris</name>
    <dbReference type="NCBI Taxonomy" id="2574727"/>
    <lineage>
        <taxon>Bacteria</taxon>
        <taxon>Pseudomonadati</taxon>
        <taxon>Campylobacterota</taxon>
        <taxon>Epsilonproteobacteria</taxon>
        <taxon>Campylobacterales</taxon>
        <taxon>Sulfurimonadaceae</taxon>
        <taxon>Sulfurimonas</taxon>
    </lineage>
</organism>
<comment type="caution">
    <text evidence="1">The sequence shown here is derived from an EMBL/GenBank/DDBJ whole genome shotgun (WGS) entry which is preliminary data.</text>
</comment>
<dbReference type="Proteomes" id="UP000309561">
    <property type="component" value="Unassembled WGS sequence"/>
</dbReference>
<sequence length="85" mass="10031">MSEMHYLELKTLLLEQREMFLSLFPKKVPISFITERTGLTRQAIRMKLLNNYEPEVDFWKEDGKIIIARTTALQLLKFGKGVENE</sequence>
<protein>
    <submittedName>
        <fullName evidence="1">Uncharacterized protein</fullName>
    </submittedName>
</protein>
<accession>A0A4U2ZCE3</accession>
<reference evidence="1 2" key="1">
    <citation type="submission" date="2019-04" db="EMBL/GenBank/DDBJ databases">
        <title>Sulfurimonas crateris sp. nov. a facultative anaerobic sulfur-oxidizing chemolithautotrophic bacterium isolated from a terrestrial mud vulcano.</title>
        <authorList>
            <person name="Ratnikova N.M."/>
            <person name="Slobodkin A.I."/>
            <person name="Merkel A.Y."/>
            <person name="Novikov A."/>
            <person name="Bonch-Osmolovskaya E.A."/>
            <person name="Slobodkina G.B."/>
        </authorList>
    </citation>
    <scope>NUCLEOTIDE SEQUENCE [LARGE SCALE GENOMIC DNA]</scope>
    <source>
        <strain evidence="1 2">SN118</strain>
    </source>
</reference>